<dbReference type="InterPro" id="IPR011249">
    <property type="entry name" value="Metalloenz_LuxS/M16"/>
</dbReference>
<dbReference type="RefSeq" id="WP_046503847.1">
    <property type="nucleotide sequence ID" value="NZ_LANI01000003.1"/>
</dbReference>
<organism evidence="12 13">
    <name type="scientific">Kiloniella litopenaei</name>
    <dbReference type="NCBI Taxonomy" id="1549748"/>
    <lineage>
        <taxon>Bacteria</taxon>
        <taxon>Pseudomonadati</taxon>
        <taxon>Pseudomonadota</taxon>
        <taxon>Alphaproteobacteria</taxon>
        <taxon>Rhodospirillales</taxon>
        <taxon>Kiloniellaceae</taxon>
        <taxon>Kiloniella</taxon>
    </lineage>
</organism>
<evidence type="ECO:0000259" key="10">
    <source>
        <dbReference type="Pfam" id="PF00675"/>
    </source>
</evidence>
<dbReference type="GO" id="GO:0046872">
    <property type="term" value="F:metal ion binding"/>
    <property type="evidence" value="ECO:0007669"/>
    <property type="project" value="UniProtKB-KW"/>
</dbReference>
<comment type="caution">
    <text evidence="12">The sequence shown here is derived from an EMBL/GenBank/DDBJ whole genome shotgun (WGS) entry which is preliminary data.</text>
</comment>
<feature type="chain" id="PRO_5005640604" evidence="9">
    <location>
        <begin position="28"/>
        <end position="450"/>
    </location>
</feature>
<proteinExistence type="inferred from homology"/>
<keyword evidence="7" id="KW-0482">Metalloprotease</keyword>
<keyword evidence="5" id="KW-0378">Hydrolase</keyword>
<dbReference type="PANTHER" id="PTHR43690:SF17">
    <property type="entry name" value="PROTEIN YHJJ"/>
    <property type="match status" value="1"/>
</dbReference>
<keyword evidence="3 12" id="KW-0645">Protease</keyword>
<dbReference type="OrthoDB" id="9811314at2"/>
<dbReference type="Pfam" id="PF00675">
    <property type="entry name" value="Peptidase_M16"/>
    <property type="match status" value="1"/>
</dbReference>
<feature type="signal peptide" evidence="9">
    <location>
        <begin position="1"/>
        <end position="27"/>
    </location>
</feature>
<sequence length="450" mass="49888">MFSKFKSVLSLYVIGCSLLLPLSSAQSAVFNPESFTLDNGLEVVVISNHRAPIVTQMLWYKVGAADEDVGESGNAHFLEHLMFKGTKRFKSGEFSALIAKNGGQENAFTSWDYTAYHQTVAKDRLEMVMELEADRMTGLILDDEKVLPEREVVREERRSRVGNSPGAQLGEVMRASQFLNHPYRIPIIGWDHEIEALNTETALAFYRKWYAPNNAVLVISGDVTVDEIKPLAEKYYGVIPSKEIPERIRIAEPPQNAARRVIKESHLVTNPSVTIRYLAPSYRTAGNNDPYALQVLDEIIGSGATSKLYKKLVIEEKLAASVGTSYSPNAYDQSTFALYISPRPGVEIDEAEKHLRQEISDLIKRGVSQDEVDRAIARMVDAAVFARDSLAAAPNVIGRAITTGGSVEDVEAWPERIGAVTSEQINNLMEKVFIDNQSVTGVLLPAKRVE</sequence>
<evidence type="ECO:0000256" key="8">
    <source>
        <dbReference type="RuleBase" id="RU004447"/>
    </source>
</evidence>
<keyword evidence="6" id="KW-0862">Zinc</keyword>
<dbReference type="PATRIC" id="fig|1549748.8.peg.2494"/>
<dbReference type="STRING" id="1549748.WH95_05045"/>
<dbReference type="AlphaFoldDB" id="A0A0M2R817"/>
<evidence type="ECO:0000313" key="12">
    <source>
        <dbReference type="EMBL" id="KKJ77801.1"/>
    </source>
</evidence>
<evidence type="ECO:0000256" key="1">
    <source>
        <dbReference type="ARBA" id="ARBA00001947"/>
    </source>
</evidence>
<dbReference type="SUPFAM" id="SSF63411">
    <property type="entry name" value="LuxS/MPP-like metallohydrolase"/>
    <property type="match status" value="2"/>
</dbReference>
<evidence type="ECO:0000256" key="3">
    <source>
        <dbReference type="ARBA" id="ARBA00022670"/>
    </source>
</evidence>
<evidence type="ECO:0000256" key="5">
    <source>
        <dbReference type="ARBA" id="ARBA00022801"/>
    </source>
</evidence>
<dbReference type="GO" id="GO:0004222">
    <property type="term" value="F:metalloendopeptidase activity"/>
    <property type="evidence" value="ECO:0007669"/>
    <property type="project" value="InterPro"/>
</dbReference>
<evidence type="ECO:0000313" key="13">
    <source>
        <dbReference type="Proteomes" id="UP000034491"/>
    </source>
</evidence>
<dbReference type="InterPro" id="IPR050626">
    <property type="entry name" value="Peptidase_M16"/>
</dbReference>
<comment type="cofactor">
    <cofactor evidence="1">
        <name>Zn(2+)</name>
        <dbReference type="ChEBI" id="CHEBI:29105"/>
    </cofactor>
</comment>
<name>A0A0M2R817_9PROT</name>
<dbReference type="EMBL" id="LANI01000003">
    <property type="protein sequence ID" value="KKJ77801.1"/>
    <property type="molecule type" value="Genomic_DNA"/>
</dbReference>
<reference evidence="12 13" key="1">
    <citation type="submission" date="2015-03" db="EMBL/GenBank/DDBJ databases">
        <title>Genome sequence of Kiloniella sp. P1-1, isolated from the gut microflora of Pacific white shrimp, Penaeus vannamei.</title>
        <authorList>
            <person name="Shao Z."/>
            <person name="Wang L."/>
            <person name="Li X."/>
        </authorList>
    </citation>
    <scope>NUCLEOTIDE SEQUENCE [LARGE SCALE GENOMIC DNA]</scope>
    <source>
        <strain evidence="12 13">P1-1</strain>
    </source>
</reference>
<accession>A0A0M2R817</accession>
<feature type="domain" description="Peptidase M16 C-terminal" evidence="11">
    <location>
        <begin position="198"/>
        <end position="378"/>
    </location>
</feature>
<dbReference type="InterPro" id="IPR007863">
    <property type="entry name" value="Peptidase_M16_C"/>
</dbReference>
<dbReference type="PANTHER" id="PTHR43690">
    <property type="entry name" value="NARDILYSIN"/>
    <property type="match status" value="1"/>
</dbReference>
<dbReference type="Pfam" id="PF05193">
    <property type="entry name" value="Peptidase_M16_C"/>
    <property type="match status" value="1"/>
</dbReference>
<feature type="domain" description="Peptidase M16 N-terminal" evidence="10">
    <location>
        <begin position="43"/>
        <end position="159"/>
    </location>
</feature>
<evidence type="ECO:0000256" key="2">
    <source>
        <dbReference type="ARBA" id="ARBA00007261"/>
    </source>
</evidence>
<dbReference type="InterPro" id="IPR001431">
    <property type="entry name" value="Pept_M16_Zn_BS"/>
</dbReference>
<comment type="similarity">
    <text evidence="2 8">Belongs to the peptidase M16 family.</text>
</comment>
<gene>
    <name evidence="12" type="ORF">WH95_05045</name>
</gene>
<keyword evidence="4" id="KW-0479">Metal-binding</keyword>
<dbReference type="Proteomes" id="UP000034491">
    <property type="component" value="Unassembled WGS sequence"/>
</dbReference>
<evidence type="ECO:0000256" key="9">
    <source>
        <dbReference type="SAM" id="SignalP"/>
    </source>
</evidence>
<evidence type="ECO:0000259" key="11">
    <source>
        <dbReference type="Pfam" id="PF05193"/>
    </source>
</evidence>
<evidence type="ECO:0000256" key="4">
    <source>
        <dbReference type="ARBA" id="ARBA00022723"/>
    </source>
</evidence>
<evidence type="ECO:0000256" key="6">
    <source>
        <dbReference type="ARBA" id="ARBA00022833"/>
    </source>
</evidence>
<dbReference type="GO" id="GO:0006508">
    <property type="term" value="P:proteolysis"/>
    <property type="evidence" value="ECO:0007669"/>
    <property type="project" value="UniProtKB-KW"/>
</dbReference>
<protein>
    <submittedName>
        <fullName evidence="12">Zinc protease</fullName>
    </submittedName>
</protein>
<evidence type="ECO:0000256" key="7">
    <source>
        <dbReference type="ARBA" id="ARBA00023049"/>
    </source>
</evidence>
<dbReference type="Gene3D" id="3.30.830.10">
    <property type="entry name" value="Metalloenzyme, LuxS/M16 peptidase-like"/>
    <property type="match status" value="2"/>
</dbReference>
<dbReference type="InterPro" id="IPR011765">
    <property type="entry name" value="Pept_M16_N"/>
</dbReference>
<dbReference type="PROSITE" id="PS00143">
    <property type="entry name" value="INSULINASE"/>
    <property type="match status" value="1"/>
</dbReference>
<keyword evidence="9" id="KW-0732">Signal</keyword>
<keyword evidence="13" id="KW-1185">Reference proteome</keyword>